<keyword evidence="3" id="KW-0004">4Fe-4S</keyword>
<evidence type="ECO:0000256" key="7">
    <source>
        <dbReference type="ARBA" id="ARBA00023004"/>
    </source>
</evidence>
<evidence type="ECO:0000256" key="6">
    <source>
        <dbReference type="ARBA" id="ARBA00022801"/>
    </source>
</evidence>
<dbReference type="SUPFAM" id="SSF52141">
    <property type="entry name" value="Uracil-DNA glycosylase-like"/>
    <property type="match status" value="1"/>
</dbReference>
<protein>
    <recommendedName>
        <fullName evidence="2">Type-4 uracil-DNA glycosylase</fullName>
    </recommendedName>
</protein>
<name>A0ABT1W0G4_9PROT</name>
<dbReference type="InterPro" id="IPR023875">
    <property type="entry name" value="DNA_repair_put"/>
</dbReference>
<dbReference type="Pfam" id="PF13566">
    <property type="entry name" value="DUF4130"/>
    <property type="match status" value="1"/>
</dbReference>
<dbReference type="EMBL" id="JAMZEJ010000009">
    <property type="protein sequence ID" value="MCQ8242079.1"/>
    <property type="molecule type" value="Genomic_DNA"/>
</dbReference>
<gene>
    <name evidence="12" type="ORF">NFI88_14665</name>
</gene>
<dbReference type="CDD" id="cd10030">
    <property type="entry name" value="UDG-F4_TTUDGA_SPO1dp_like"/>
    <property type="match status" value="1"/>
</dbReference>
<feature type="domain" description="Uracil-DNA glycosylase-like" evidence="11">
    <location>
        <begin position="349"/>
        <end position="509"/>
    </location>
</feature>
<comment type="similarity">
    <text evidence="1">Belongs to the uracil-DNA glycosylase (UDG) superfamily. Type 4 (UDGa) family.</text>
</comment>
<feature type="compositionally biased region" description="Low complexity" evidence="10">
    <location>
        <begin position="292"/>
        <end position="306"/>
    </location>
</feature>
<comment type="caution">
    <text evidence="12">The sequence shown here is derived from an EMBL/GenBank/DDBJ whole genome shotgun (WGS) entry which is preliminary data.</text>
</comment>
<keyword evidence="4" id="KW-0479">Metal-binding</keyword>
<evidence type="ECO:0000256" key="9">
    <source>
        <dbReference type="ARBA" id="ARBA00023204"/>
    </source>
</evidence>
<keyword evidence="8" id="KW-0411">Iron-sulfur</keyword>
<dbReference type="NCBIfam" id="TIGR03914">
    <property type="entry name" value="UDG_fam_dom"/>
    <property type="match status" value="1"/>
</dbReference>
<keyword evidence="5" id="KW-0227">DNA damage</keyword>
<keyword evidence="6" id="KW-0378">Hydrolase</keyword>
<evidence type="ECO:0000256" key="8">
    <source>
        <dbReference type="ARBA" id="ARBA00023014"/>
    </source>
</evidence>
<evidence type="ECO:0000313" key="13">
    <source>
        <dbReference type="Proteomes" id="UP001524547"/>
    </source>
</evidence>
<evidence type="ECO:0000259" key="11">
    <source>
        <dbReference type="SMART" id="SM00986"/>
    </source>
</evidence>
<proteinExistence type="inferred from homology"/>
<dbReference type="SMART" id="SM00987">
    <property type="entry name" value="UreE_C"/>
    <property type="match status" value="1"/>
</dbReference>
<dbReference type="RefSeq" id="WP_422920833.1">
    <property type="nucleotide sequence ID" value="NZ_JAMZEJ010000009.1"/>
</dbReference>
<evidence type="ECO:0000256" key="5">
    <source>
        <dbReference type="ARBA" id="ARBA00022763"/>
    </source>
</evidence>
<accession>A0ABT1W0G4</accession>
<sequence>MRNVVLAHEVDFEGWRTAARRLALDGIPPEDALFSVGAPADLFAAAGSDEAAPSPAASSSAATAAAPFTVPRPLVELAQTVIQAREPERFSLLYGLVWRTVRGEKRLVEDVADPAVHRAIRLAQSVRRDTHKMRAFVRFREVTEPDANGDPVSRYVSWFEPEHFIVEANAAFFVRRFATMVFSILTPYRSVHWTGEEVRFAPGADPSEVPDDDALERYWRAYYGAIFNPARLKVSAMMSEMPRKYWRNLPEAAAIPELIRGAARRTDAMLEAPAMPPRNARLPTPPADDGPDLLGAAAGSAGVPAPRQADPPVAVVEEEQGAPMLAALARAAADCRRCPLWEPATQTVFGEGPETARMMMVGEQPGDQEDLVGRPFVGPAGQLLDRAIKEAGIDRATVYVTNAVKHFKFEPRGKRRIHAKPDTTEIVACSGWLAEERKAVRPALVVMLGATAARAVLGRPVTIGRERSRPIALDGNTQGLVTVHPSFLLRLPDEDAKKREYAAFVADLKQARALLDG</sequence>
<reference evidence="12 13" key="1">
    <citation type="submission" date="2022-06" db="EMBL/GenBank/DDBJ databases">
        <title>Rhizosaccharibacter gen. nov. sp. nov. KSS12, endophytic bacteria isolated from sugarcane.</title>
        <authorList>
            <person name="Pitiwittayakul N."/>
        </authorList>
    </citation>
    <scope>NUCLEOTIDE SEQUENCE [LARGE SCALE GENOMIC DNA]</scope>
    <source>
        <strain evidence="12 13">KSS12</strain>
    </source>
</reference>
<dbReference type="PANTHER" id="PTHR33693">
    <property type="entry name" value="TYPE-5 URACIL-DNA GLYCOSYLASE"/>
    <property type="match status" value="1"/>
</dbReference>
<evidence type="ECO:0000256" key="3">
    <source>
        <dbReference type="ARBA" id="ARBA00022485"/>
    </source>
</evidence>
<dbReference type="Pfam" id="PF03167">
    <property type="entry name" value="UDG"/>
    <property type="match status" value="1"/>
</dbReference>
<dbReference type="PANTHER" id="PTHR33693:SF9">
    <property type="entry name" value="TYPE-4 URACIL-DNA GLYCOSYLASE"/>
    <property type="match status" value="1"/>
</dbReference>
<feature type="region of interest" description="Disordered" evidence="10">
    <location>
        <begin position="275"/>
        <end position="309"/>
    </location>
</feature>
<dbReference type="NCBIfam" id="TIGR03915">
    <property type="entry name" value="SAM_7_link_chp"/>
    <property type="match status" value="1"/>
</dbReference>
<dbReference type="Proteomes" id="UP001524547">
    <property type="component" value="Unassembled WGS sequence"/>
</dbReference>
<keyword evidence="7" id="KW-0408">Iron</keyword>
<dbReference type="NCBIfam" id="TIGR00758">
    <property type="entry name" value="UDG_fam4"/>
    <property type="match status" value="1"/>
</dbReference>
<dbReference type="SMART" id="SM00986">
    <property type="entry name" value="UDG"/>
    <property type="match status" value="1"/>
</dbReference>
<evidence type="ECO:0000256" key="10">
    <source>
        <dbReference type="SAM" id="MobiDB-lite"/>
    </source>
</evidence>
<dbReference type="InterPro" id="IPR005122">
    <property type="entry name" value="Uracil-DNA_glycosylase-like"/>
</dbReference>
<dbReference type="InterPro" id="IPR036895">
    <property type="entry name" value="Uracil-DNA_glycosylase-like_sf"/>
</dbReference>
<organism evidence="12 13">
    <name type="scientific">Rhizosaccharibacter radicis</name>
    <dbReference type="NCBI Taxonomy" id="2782605"/>
    <lineage>
        <taxon>Bacteria</taxon>
        <taxon>Pseudomonadati</taxon>
        <taxon>Pseudomonadota</taxon>
        <taxon>Alphaproteobacteria</taxon>
        <taxon>Acetobacterales</taxon>
        <taxon>Acetobacteraceae</taxon>
        <taxon>Rhizosaccharibacter</taxon>
    </lineage>
</organism>
<evidence type="ECO:0000256" key="4">
    <source>
        <dbReference type="ARBA" id="ARBA00022723"/>
    </source>
</evidence>
<keyword evidence="13" id="KW-1185">Reference proteome</keyword>
<dbReference type="Gene3D" id="3.40.470.10">
    <property type="entry name" value="Uracil-DNA glycosylase-like domain"/>
    <property type="match status" value="1"/>
</dbReference>
<dbReference type="InterPro" id="IPR005273">
    <property type="entry name" value="Ura-DNA_glyco_family4"/>
</dbReference>
<evidence type="ECO:0000313" key="12">
    <source>
        <dbReference type="EMBL" id="MCQ8242079.1"/>
    </source>
</evidence>
<evidence type="ECO:0000256" key="2">
    <source>
        <dbReference type="ARBA" id="ARBA00019403"/>
    </source>
</evidence>
<keyword evidence="9" id="KW-0234">DNA repair</keyword>
<dbReference type="InterPro" id="IPR051536">
    <property type="entry name" value="UDG_Type-4/5"/>
</dbReference>
<evidence type="ECO:0000256" key="1">
    <source>
        <dbReference type="ARBA" id="ARBA00006521"/>
    </source>
</evidence>
<dbReference type="InterPro" id="IPR025404">
    <property type="entry name" value="DUF4130"/>
</dbReference>